<feature type="compositionally biased region" description="Polar residues" evidence="1">
    <location>
        <begin position="257"/>
        <end position="268"/>
    </location>
</feature>
<gene>
    <name evidence="2" type="ORF">MNEG_2106</name>
</gene>
<sequence>MVVFSSLALATTTSMAGLAYPLWAPAAAGACLGGAFAALHRHAAVRLWRPPSGPLRLVVTGGTRGLGKALARQALLAGDAVLVTGRSRRGAEAAAEGLRREVEALNEMARAAPGGGKGAGGAGAGVGPPRVFGVECDVSDPEQVRALGEASSRLLGGPVDAWVVNAGQSGSFKAFLEADDDALEQVVRTNLLGALLCAREAARRLSRQPDGGHIFLMDGAGSDGGATPYYAAYGATKAALPQLALTLRRELGAAASQRHNAGARQQSRQLREGGDDGQQQQQEQQEEQQQQQEQQERHPVGVHVLSPGMMITDLLLENASHANKQVFNILCEHPETVAAFLVPRLRTAVARGQGGSYTRYLTPAAAAWRFLTAPARVGRFFDGEGRPVYAPEGERILGRGARATRRAQAAAAARGGALRAAYSLSVLVAAAGVVAADAVAKAAGQ</sequence>
<name>A0A0D2K662_9CHLO</name>
<evidence type="ECO:0000313" key="2">
    <source>
        <dbReference type="EMBL" id="KIZ05848.1"/>
    </source>
</evidence>
<organism evidence="2 3">
    <name type="scientific">Monoraphidium neglectum</name>
    <dbReference type="NCBI Taxonomy" id="145388"/>
    <lineage>
        <taxon>Eukaryota</taxon>
        <taxon>Viridiplantae</taxon>
        <taxon>Chlorophyta</taxon>
        <taxon>core chlorophytes</taxon>
        <taxon>Chlorophyceae</taxon>
        <taxon>CS clade</taxon>
        <taxon>Sphaeropleales</taxon>
        <taxon>Selenastraceae</taxon>
        <taxon>Monoraphidium</taxon>
    </lineage>
</organism>
<dbReference type="GeneID" id="25734984"/>
<dbReference type="RefSeq" id="XP_013904867.1">
    <property type="nucleotide sequence ID" value="XM_014049413.1"/>
</dbReference>
<dbReference type="GO" id="GO:0034256">
    <property type="term" value="F:chlorophyll(ide) b reductase activity"/>
    <property type="evidence" value="ECO:0007669"/>
    <property type="project" value="UniProtKB-EC"/>
</dbReference>
<reference evidence="2 3" key="1">
    <citation type="journal article" date="2013" name="BMC Genomics">
        <title>Reconstruction of the lipid metabolism for the microalga Monoraphidium neglectum from its genome sequence reveals characteristics suitable for biofuel production.</title>
        <authorList>
            <person name="Bogen C."/>
            <person name="Al-Dilaimi A."/>
            <person name="Albersmeier A."/>
            <person name="Wichmann J."/>
            <person name="Grundmann M."/>
            <person name="Rupp O."/>
            <person name="Lauersen K.J."/>
            <person name="Blifernez-Klassen O."/>
            <person name="Kalinowski J."/>
            <person name="Goesmann A."/>
            <person name="Mussgnug J.H."/>
            <person name="Kruse O."/>
        </authorList>
    </citation>
    <scope>NUCLEOTIDE SEQUENCE [LARGE SCALE GENOMIC DNA]</scope>
    <source>
        <strain evidence="2 3">SAG 48.87</strain>
    </source>
</reference>
<dbReference type="EC" id="1.1.1.294" evidence="2"/>
<dbReference type="InterPro" id="IPR020904">
    <property type="entry name" value="Sc_DH/Rdtase_CS"/>
</dbReference>
<keyword evidence="2" id="KW-0560">Oxidoreductase</keyword>
<dbReference type="PANTHER" id="PTHR24314:SF21">
    <property type="entry name" value="CHLOROPHYLL(IDE) B REDUCTASE NYC1, CHLOROPLASTIC-RELATED"/>
    <property type="match status" value="1"/>
</dbReference>
<dbReference type="PRINTS" id="PR00081">
    <property type="entry name" value="GDHRDH"/>
</dbReference>
<dbReference type="CDD" id="cd05233">
    <property type="entry name" value="SDR_c"/>
    <property type="match status" value="1"/>
</dbReference>
<proteinExistence type="predicted"/>
<dbReference type="InterPro" id="IPR002347">
    <property type="entry name" value="SDR_fam"/>
</dbReference>
<dbReference type="AlphaFoldDB" id="A0A0D2K662"/>
<dbReference type="EMBL" id="KK100448">
    <property type="protein sequence ID" value="KIZ05848.1"/>
    <property type="molecule type" value="Genomic_DNA"/>
</dbReference>
<evidence type="ECO:0000313" key="3">
    <source>
        <dbReference type="Proteomes" id="UP000054498"/>
    </source>
</evidence>
<dbReference type="PANTHER" id="PTHR24314">
    <property type="entry name" value="NON-SPECIFIC LIPID TRANSFER PROTEIN-RELATED"/>
    <property type="match status" value="1"/>
</dbReference>
<dbReference type="KEGG" id="mng:MNEG_2106"/>
<dbReference type="SUPFAM" id="SSF51735">
    <property type="entry name" value="NAD(P)-binding Rossmann-fold domains"/>
    <property type="match status" value="1"/>
</dbReference>
<dbReference type="Proteomes" id="UP000054498">
    <property type="component" value="Unassembled WGS sequence"/>
</dbReference>
<evidence type="ECO:0000256" key="1">
    <source>
        <dbReference type="SAM" id="MobiDB-lite"/>
    </source>
</evidence>
<feature type="compositionally biased region" description="Low complexity" evidence="1">
    <location>
        <begin position="278"/>
        <end position="293"/>
    </location>
</feature>
<protein>
    <submittedName>
        <fullName evidence="2">Chlorophyll(Ide) b reductase</fullName>
        <ecNumber evidence="2">1.1.1.294</ecNumber>
    </submittedName>
</protein>
<dbReference type="OrthoDB" id="3592703at2759"/>
<dbReference type="InterPro" id="IPR036291">
    <property type="entry name" value="NAD(P)-bd_dom_sf"/>
</dbReference>
<dbReference type="GO" id="GO:0015996">
    <property type="term" value="P:chlorophyll catabolic process"/>
    <property type="evidence" value="ECO:0007669"/>
    <property type="project" value="TreeGrafter"/>
</dbReference>
<dbReference type="GO" id="GO:0010304">
    <property type="term" value="P:PSII associated light-harvesting complex II catabolic process"/>
    <property type="evidence" value="ECO:0007669"/>
    <property type="project" value="TreeGrafter"/>
</dbReference>
<accession>A0A0D2K662</accession>
<dbReference type="InterPro" id="IPR052625">
    <property type="entry name" value="Chl_b_Red"/>
</dbReference>
<feature type="region of interest" description="Disordered" evidence="1">
    <location>
        <begin position="255"/>
        <end position="297"/>
    </location>
</feature>
<dbReference type="STRING" id="145388.A0A0D2K662"/>
<keyword evidence="3" id="KW-1185">Reference proteome</keyword>
<dbReference type="Gene3D" id="3.40.50.720">
    <property type="entry name" value="NAD(P)-binding Rossmann-like Domain"/>
    <property type="match status" value="1"/>
</dbReference>
<dbReference type="Pfam" id="PF00106">
    <property type="entry name" value="adh_short"/>
    <property type="match status" value="1"/>
</dbReference>
<dbReference type="PROSITE" id="PS00061">
    <property type="entry name" value="ADH_SHORT"/>
    <property type="match status" value="1"/>
</dbReference>